<proteinExistence type="predicted"/>
<evidence type="ECO:0000259" key="3">
    <source>
        <dbReference type="PROSITE" id="PS50977"/>
    </source>
</evidence>
<reference evidence="4 5" key="1">
    <citation type="submission" date="2023-04" db="EMBL/GenBank/DDBJ databases">
        <title>Clostridium tannerae sp. nov., isolated from the fecal material of an alpaca.</title>
        <authorList>
            <person name="Miller S."/>
            <person name="Hendry M."/>
            <person name="King J."/>
            <person name="Sankaranarayanan K."/>
            <person name="Lawson P.A."/>
        </authorList>
    </citation>
    <scope>NUCLEOTIDE SEQUENCE [LARGE SCALE GENOMIC DNA]</scope>
    <source>
        <strain evidence="4 5">A1-XYC3</strain>
    </source>
</reference>
<keyword evidence="1 2" id="KW-0238">DNA-binding</keyword>
<dbReference type="PRINTS" id="PR00455">
    <property type="entry name" value="HTHTETR"/>
</dbReference>
<evidence type="ECO:0000313" key="4">
    <source>
        <dbReference type="EMBL" id="MDW8800494.1"/>
    </source>
</evidence>
<dbReference type="PANTHER" id="PTHR43479:SF11">
    <property type="entry name" value="ACREF_ENVCD OPERON REPRESSOR-RELATED"/>
    <property type="match status" value="1"/>
</dbReference>
<dbReference type="RefSeq" id="WP_261673478.1">
    <property type="nucleotide sequence ID" value="NZ_JARUJP010000004.1"/>
</dbReference>
<dbReference type="InterPro" id="IPR050624">
    <property type="entry name" value="HTH-type_Tx_Regulator"/>
</dbReference>
<dbReference type="Gene3D" id="1.10.357.10">
    <property type="entry name" value="Tetracycline Repressor, domain 2"/>
    <property type="match status" value="1"/>
</dbReference>
<dbReference type="InterPro" id="IPR001647">
    <property type="entry name" value="HTH_TetR"/>
</dbReference>
<organism evidence="4 5">
    <name type="scientific">Clostridium tanneri</name>
    <dbReference type="NCBI Taxonomy" id="3037988"/>
    <lineage>
        <taxon>Bacteria</taxon>
        <taxon>Bacillati</taxon>
        <taxon>Bacillota</taxon>
        <taxon>Clostridia</taxon>
        <taxon>Eubacteriales</taxon>
        <taxon>Clostridiaceae</taxon>
        <taxon>Clostridium</taxon>
    </lineage>
</organism>
<dbReference type="InterPro" id="IPR023772">
    <property type="entry name" value="DNA-bd_HTH_TetR-type_CS"/>
</dbReference>
<keyword evidence="5" id="KW-1185">Reference proteome</keyword>
<dbReference type="SUPFAM" id="SSF48498">
    <property type="entry name" value="Tetracyclin repressor-like, C-terminal domain"/>
    <property type="match status" value="1"/>
</dbReference>
<dbReference type="Pfam" id="PF21256">
    <property type="entry name" value="TetR_C_5-like"/>
    <property type="match status" value="1"/>
</dbReference>
<feature type="DNA-binding region" description="H-T-H motif" evidence="2">
    <location>
        <begin position="33"/>
        <end position="52"/>
    </location>
</feature>
<dbReference type="Proteomes" id="UP001281656">
    <property type="component" value="Unassembled WGS sequence"/>
</dbReference>
<dbReference type="EMBL" id="JARUJP010000004">
    <property type="protein sequence ID" value="MDW8800494.1"/>
    <property type="molecule type" value="Genomic_DNA"/>
</dbReference>
<gene>
    <name evidence="4" type="ORF">P8V03_04920</name>
</gene>
<comment type="caution">
    <text evidence="4">The sequence shown here is derived from an EMBL/GenBank/DDBJ whole genome shotgun (WGS) entry which is preliminary data.</text>
</comment>
<name>A0ABU4JQR7_9CLOT</name>
<evidence type="ECO:0000256" key="1">
    <source>
        <dbReference type="ARBA" id="ARBA00023125"/>
    </source>
</evidence>
<sequence>MKEKFESLPEEKKKRILDASIEEFAINGYDKASTNSIVKKAEISKGLLFHYFGSKKSLFLYVFDYCVNDLTSRYYLMKKEEPKDIFERFMWFSVLKIKTMHQEPLMSRLVFSAVSNMPKELSEELTEKYKNLFAKHMPLIMGDIDTSKFRKDIDSQKAVELIMIFMDGIANKYLQKYRNKPADEVFNDAEKIMEEFNDYINILKVGIYK</sequence>
<feature type="domain" description="HTH tetR-type" evidence="3">
    <location>
        <begin position="10"/>
        <end position="70"/>
    </location>
</feature>
<evidence type="ECO:0000313" key="5">
    <source>
        <dbReference type="Proteomes" id="UP001281656"/>
    </source>
</evidence>
<dbReference type="InterPro" id="IPR009057">
    <property type="entry name" value="Homeodomain-like_sf"/>
</dbReference>
<dbReference type="PROSITE" id="PS50977">
    <property type="entry name" value="HTH_TETR_2"/>
    <property type="match status" value="1"/>
</dbReference>
<evidence type="ECO:0000256" key="2">
    <source>
        <dbReference type="PROSITE-ProRule" id="PRU00335"/>
    </source>
</evidence>
<dbReference type="PROSITE" id="PS01081">
    <property type="entry name" value="HTH_TETR_1"/>
    <property type="match status" value="1"/>
</dbReference>
<dbReference type="InterPro" id="IPR036271">
    <property type="entry name" value="Tet_transcr_reg_TetR-rel_C_sf"/>
</dbReference>
<dbReference type="SUPFAM" id="SSF46689">
    <property type="entry name" value="Homeodomain-like"/>
    <property type="match status" value="1"/>
</dbReference>
<dbReference type="Pfam" id="PF00440">
    <property type="entry name" value="TetR_N"/>
    <property type="match status" value="1"/>
</dbReference>
<dbReference type="Gene3D" id="1.10.10.60">
    <property type="entry name" value="Homeodomain-like"/>
    <property type="match status" value="1"/>
</dbReference>
<protein>
    <submittedName>
        <fullName evidence="4">TetR/AcrR family transcriptional regulator</fullName>
    </submittedName>
</protein>
<dbReference type="InterPro" id="IPR049488">
    <property type="entry name" value="TM_1030-like_C"/>
</dbReference>
<accession>A0ABU4JQR7</accession>
<dbReference type="PANTHER" id="PTHR43479">
    <property type="entry name" value="ACREF/ENVCD OPERON REPRESSOR-RELATED"/>
    <property type="match status" value="1"/>
</dbReference>